<dbReference type="EMBL" id="JABWMJ010000002">
    <property type="protein sequence ID" value="NUZ05086.1"/>
    <property type="molecule type" value="Genomic_DNA"/>
</dbReference>
<organism evidence="3 4">
    <name type="scientific">Piscinibacter koreensis</name>
    <dbReference type="NCBI Taxonomy" id="2742824"/>
    <lineage>
        <taxon>Bacteria</taxon>
        <taxon>Pseudomonadati</taxon>
        <taxon>Pseudomonadota</taxon>
        <taxon>Betaproteobacteria</taxon>
        <taxon>Burkholderiales</taxon>
        <taxon>Sphaerotilaceae</taxon>
        <taxon>Piscinibacter</taxon>
    </lineage>
</organism>
<dbReference type="GO" id="GO:0090313">
    <property type="term" value="P:regulation of protein targeting to membrane"/>
    <property type="evidence" value="ECO:0007669"/>
    <property type="project" value="TreeGrafter"/>
</dbReference>
<evidence type="ECO:0000313" key="3">
    <source>
        <dbReference type="EMBL" id="NUZ05086.1"/>
    </source>
</evidence>
<evidence type="ECO:0000313" key="4">
    <source>
        <dbReference type="Proteomes" id="UP000529637"/>
    </source>
</evidence>
<reference evidence="3 4" key="1">
    <citation type="submission" date="2020-06" db="EMBL/GenBank/DDBJ databases">
        <title>Schlegella sp. ID0723 isolated from air conditioner.</title>
        <authorList>
            <person name="Kim D.Y."/>
            <person name="Kim D.-U."/>
        </authorList>
    </citation>
    <scope>NUCLEOTIDE SEQUENCE [LARGE SCALE GENOMIC DNA]</scope>
    <source>
        <strain evidence="3 4">ID0723</strain>
    </source>
</reference>
<sequence length="745" mass="77434">MTRALPGWLAGRRWLQITLGVLAALIVGVGICEALGWPFLVGPVQRKLAETLDRKVEFAADEANPRVRIGLLGSVRVRAARIEIGAPSWSSEPHTFLAEDAALKLRYRDLWRMSRGAPLRIESLTARRFDGRIERLEDGRASWQFGDEPKTQEQAGKDPSLPAFGTLRVDDGSLKLRDAILPASVDATFSLTDSSDPGGGAASAGAASAASGAASAGRRASAALRVGTELAASAASAAERAGVGRDADAPRAAAAAASAPGGLQVSATGTYRKLPLKVELRTSGVLALVDDPSGAPAQPVYINATVGGAHLTFDGSARDPLHLSDLAGRFSLSGPSLAAAGDPLGLTLPTTPAFTTRGALRKDGQVWNALFERADIGTSRLEGAFRYDPTREVPLLSGRLGGSRLLLADLGPAIGGAPRPGPAGVAPAREGGASRPGKVIPDRPFDLPSLRAMNANVLVDIGHLDLGTDKLDPLRPLRAHLTLAGGVLHISDIVARTGQGQLTGAVGLDGRGAKARYDADLRLQGVRLEQWLNLARNGQPYITGRLNAQAKVTGQGRSAAEILAGLDGGLRIQLRNATLSHLVMEAGGLDIAQAIGLLVKGDKPLRISCNVGDFAIKDGVMRPNIFVVATEDSTMWVDGTLSLSTEALDLRGVVAPKDFSPLTIRTPIHVRGTLGDPAVSVEAGRLAGKAGAAALLALLHPLAALLPFIDTGSREEAREADQECQALAKRGGAPLPSAQAEAKGR</sequence>
<comment type="caution">
    <text evidence="3">The sequence shown here is derived from an EMBL/GenBank/DDBJ whole genome shotgun (WGS) entry which is preliminary data.</text>
</comment>
<dbReference type="Proteomes" id="UP000529637">
    <property type="component" value="Unassembled WGS sequence"/>
</dbReference>
<feature type="compositionally biased region" description="Low complexity" evidence="1">
    <location>
        <begin position="418"/>
        <end position="433"/>
    </location>
</feature>
<dbReference type="PANTHER" id="PTHR30441:SF4">
    <property type="entry name" value="PROTEIN ASMA"/>
    <property type="match status" value="1"/>
</dbReference>
<accession>A0A7Y6NKW9</accession>
<name>A0A7Y6NKW9_9BURK</name>
<evidence type="ECO:0000256" key="1">
    <source>
        <dbReference type="SAM" id="MobiDB-lite"/>
    </source>
</evidence>
<dbReference type="RefSeq" id="WP_176066668.1">
    <property type="nucleotide sequence ID" value="NZ_JABWMJ010000002.1"/>
</dbReference>
<dbReference type="InterPro" id="IPR007844">
    <property type="entry name" value="AsmA"/>
</dbReference>
<protein>
    <submittedName>
        <fullName evidence="3">AsmA family protein</fullName>
    </submittedName>
</protein>
<feature type="region of interest" description="Disordered" evidence="1">
    <location>
        <begin position="418"/>
        <end position="440"/>
    </location>
</feature>
<dbReference type="Pfam" id="PF05170">
    <property type="entry name" value="AsmA"/>
    <property type="match status" value="1"/>
</dbReference>
<keyword evidence="4" id="KW-1185">Reference proteome</keyword>
<dbReference type="GO" id="GO:0005886">
    <property type="term" value="C:plasma membrane"/>
    <property type="evidence" value="ECO:0007669"/>
    <property type="project" value="TreeGrafter"/>
</dbReference>
<evidence type="ECO:0000259" key="2">
    <source>
        <dbReference type="Pfam" id="PF05170"/>
    </source>
</evidence>
<feature type="region of interest" description="Disordered" evidence="1">
    <location>
        <begin position="717"/>
        <end position="745"/>
    </location>
</feature>
<dbReference type="PANTHER" id="PTHR30441">
    <property type="entry name" value="DUF748 DOMAIN-CONTAINING PROTEIN"/>
    <property type="match status" value="1"/>
</dbReference>
<feature type="domain" description="AsmA" evidence="2">
    <location>
        <begin position="373"/>
        <end position="625"/>
    </location>
</feature>
<dbReference type="InterPro" id="IPR052894">
    <property type="entry name" value="AsmA-related"/>
</dbReference>
<gene>
    <name evidence="3" type="ORF">HQN59_04840</name>
</gene>
<dbReference type="AlphaFoldDB" id="A0A7Y6NKW9"/>
<feature type="region of interest" description="Disordered" evidence="1">
    <location>
        <begin position="140"/>
        <end position="164"/>
    </location>
</feature>
<proteinExistence type="predicted"/>